<sequence>MPPDKKKYSILIPAISITFGLIFGAIFMLLGGYNPLEGYEALFVGIFGSMYDFGETLRQITPLIFTGLAVAFAFRTGLFNIGVEGQFICGSFAAVVVGIVFDLPWYIHVPLAFLAGCMAGALWAAIPGFLKAKFQVHEVITTMMLNYVALIAANYFIRTKFKALSERTELIHPSASLNFEPLSSLFDSSRIHLGIIIALLFAFIFYFVLWKTVCGYELRAVGSNPFAAQYAGMSVSKNIILSMMISGFIAGAAGAGEVLGVYGYMSMGAALPGYGFTGIAVALLGANLPLGIIFAAVLFGALQYGSQNMQLQAGIPTEIISIVIAVIILFVAANEAIKWMINLTRRRKEEAK</sequence>
<dbReference type="PANTHER" id="PTHR47089:SF1">
    <property type="entry name" value="GUANOSINE ABC TRANSPORTER PERMEASE PROTEIN NUPP"/>
    <property type="match status" value="1"/>
</dbReference>
<feature type="transmembrane region" description="Helical" evidence="6">
    <location>
        <begin position="85"/>
        <end position="104"/>
    </location>
</feature>
<evidence type="ECO:0000313" key="8">
    <source>
        <dbReference type="Proteomes" id="UP000615455"/>
    </source>
</evidence>
<feature type="transmembrane region" description="Helical" evidence="6">
    <location>
        <begin position="111"/>
        <end position="130"/>
    </location>
</feature>
<evidence type="ECO:0000256" key="1">
    <source>
        <dbReference type="ARBA" id="ARBA00004651"/>
    </source>
</evidence>
<dbReference type="Pfam" id="PF02653">
    <property type="entry name" value="BPD_transp_2"/>
    <property type="match status" value="1"/>
</dbReference>
<keyword evidence="3 6" id="KW-0812">Transmembrane</keyword>
<dbReference type="CDD" id="cd06580">
    <property type="entry name" value="TM_PBP1_transp_TpRbsC_like"/>
    <property type="match status" value="1"/>
</dbReference>
<keyword evidence="8" id="KW-1185">Reference proteome</keyword>
<keyword evidence="5 6" id="KW-0472">Membrane</keyword>
<dbReference type="Proteomes" id="UP000615455">
    <property type="component" value="Unassembled WGS sequence"/>
</dbReference>
<keyword evidence="2" id="KW-1003">Cell membrane</keyword>
<comment type="caution">
    <text evidence="7">The sequence shown here is derived from an EMBL/GenBank/DDBJ whole genome shotgun (WGS) entry which is preliminary data.</text>
</comment>
<dbReference type="InterPro" id="IPR001851">
    <property type="entry name" value="ABC_transp_permease"/>
</dbReference>
<keyword evidence="4 6" id="KW-1133">Transmembrane helix</keyword>
<dbReference type="RefSeq" id="WP_189012736.1">
    <property type="nucleotide sequence ID" value="NZ_BMHE01000014.1"/>
</dbReference>
<feature type="transmembrane region" description="Helical" evidence="6">
    <location>
        <begin position="12"/>
        <end position="30"/>
    </location>
</feature>
<gene>
    <name evidence="7" type="primary">yufP</name>
    <name evidence="7" type="ORF">GCM10008018_30670</name>
</gene>
<accession>A0ABQ1EQV7</accession>
<protein>
    <submittedName>
        <fullName evidence="7">ABC transporter permease protein YufP</fullName>
    </submittedName>
</protein>
<proteinExistence type="predicted"/>
<evidence type="ECO:0000256" key="4">
    <source>
        <dbReference type="ARBA" id="ARBA00022989"/>
    </source>
</evidence>
<evidence type="ECO:0000256" key="3">
    <source>
        <dbReference type="ARBA" id="ARBA00022692"/>
    </source>
</evidence>
<feature type="transmembrane region" description="Helical" evidence="6">
    <location>
        <begin position="191"/>
        <end position="209"/>
    </location>
</feature>
<comment type="subcellular location">
    <subcellularLocation>
        <location evidence="1">Cell membrane</location>
        <topology evidence="1">Multi-pass membrane protein</topology>
    </subcellularLocation>
</comment>
<evidence type="ECO:0000256" key="2">
    <source>
        <dbReference type="ARBA" id="ARBA00022475"/>
    </source>
</evidence>
<feature type="transmembrane region" description="Helical" evidence="6">
    <location>
        <begin position="319"/>
        <end position="337"/>
    </location>
</feature>
<feature type="transmembrane region" description="Helical" evidence="6">
    <location>
        <begin position="239"/>
        <end position="262"/>
    </location>
</feature>
<dbReference type="PANTHER" id="PTHR47089">
    <property type="entry name" value="ABC TRANSPORTER, PERMEASE PROTEIN"/>
    <property type="match status" value="1"/>
</dbReference>
<evidence type="ECO:0000313" key="7">
    <source>
        <dbReference type="EMBL" id="GFZ82684.1"/>
    </source>
</evidence>
<name>A0ABQ1EQV7_9BACL</name>
<feature type="transmembrane region" description="Helical" evidence="6">
    <location>
        <begin position="136"/>
        <end position="157"/>
    </location>
</feature>
<organism evidence="7 8">
    <name type="scientific">Paenibacillus marchantiophytorum</name>
    <dbReference type="NCBI Taxonomy" id="1619310"/>
    <lineage>
        <taxon>Bacteria</taxon>
        <taxon>Bacillati</taxon>
        <taxon>Bacillota</taxon>
        <taxon>Bacilli</taxon>
        <taxon>Bacillales</taxon>
        <taxon>Paenibacillaceae</taxon>
        <taxon>Paenibacillus</taxon>
    </lineage>
</organism>
<feature type="transmembrane region" description="Helical" evidence="6">
    <location>
        <begin position="274"/>
        <end position="299"/>
    </location>
</feature>
<evidence type="ECO:0000256" key="5">
    <source>
        <dbReference type="ARBA" id="ARBA00023136"/>
    </source>
</evidence>
<reference evidence="8" key="1">
    <citation type="journal article" date="2019" name="Int. J. Syst. Evol. Microbiol.">
        <title>The Global Catalogue of Microorganisms (GCM) 10K type strain sequencing project: providing services to taxonomists for standard genome sequencing and annotation.</title>
        <authorList>
            <consortium name="The Broad Institute Genomics Platform"/>
            <consortium name="The Broad Institute Genome Sequencing Center for Infectious Disease"/>
            <person name="Wu L."/>
            <person name="Ma J."/>
        </authorList>
    </citation>
    <scope>NUCLEOTIDE SEQUENCE [LARGE SCALE GENOMIC DNA]</scope>
    <source>
        <strain evidence="8">CGMCC 1.15043</strain>
    </source>
</reference>
<evidence type="ECO:0000256" key="6">
    <source>
        <dbReference type="SAM" id="Phobius"/>
    </source>
</evidence>
<dbReference type="EMBL" id="BMHE01000014">
    <property type="protein sequence ID" value="GFZ82684.1"/>
    <property type="molecule type" value="Genomic_DNA"/>
</dbReference>
<feature type="transmembrane region" description="Helical" evidence="6">
    <location>
        <begin position="60"/>
        <end position="79"/>
    </location>
</feature>